<dbReference type="InterPro" id="IPR052611">
    <property type="entry name" value="Plant_RLK_LysM"/>
</dbReference>
<accession>A0A6P5ESU4</accession>
<dbReference type="RefSeq" id="XP_020084255.1">
    <property type="nucleotide sequence ID" value="XM_020228666.1"/>
</dbReference>
<feature type="domain" description="Protein kinase" evidence="3">
    <location>
        <begin position="260"/>
        <end position="582"/>
    </location>
</feature>
<dbReference type="InterPro" id="IPR056563">
    <property type="entry name" value="LysM3_LYK4_5"/>
</dbReference>
<dbReference type="SUPFAM" id="SSF56112">
    <property type="entry name" value="Protein kinase-like (PK-like)"/>
    <property type="match status" value="1"/>
</dbReference>
<dbReference type="InterPro" id="IPR011009">
    <property type="entry name" value="Kinase-like_dom_sf"/>
</dbReference>
<organism evidence="4 5">
    <name type="scientific">Ananas comosus</name>
    <name type="common">Pineapple</name>
    <name type="synonym">Ananas ananas</name>
    <dbReference type="NCBI Taxonomy" id="4615"/>
    <lineage>
        <taxon>Eukaryota</taxon>
        <taxon>Viridiplantae</taxon>
        <taxon>Streptophyta</taxon>
        <taxon>Embryophyta</taxon>
        <taxon>Tracheophyta</taxon>
        <taxon>Spermatophyta</taxon>
        <taxon>Magnoliopsida</taxon>
        <taxon>Liliopsida</taxon>
        <taxon>Poales</taxon>
        <taxon>Bromeliaceae</taxon>
        <taxon>Bromelioideae</taxon>
        <taxon>Ananas</taxon>
    </lineage>
</organism>
<dbReference type="GeneID" id="109707424"/>
<dbReference type="Proteomes" id="UP000515123">
    <property type="component" value="Linkage group 3"/>
</dbReference>
<dbReference type="InterPro" id="IPR000719">
    <property type="entry name" value="Prot_kinase_dom"/>
</dbReference>
<dbReference type="InterPro" id="IPR056562">
    <property type="entry name" value="LysM2_CERK1_LYK3_4_5"/>
</dbReference>
<feature type="transmembrane region" description="Helical" evidence="1">
    <location>
        <begin position="260"/>
        <end position="284"/>
    </location>
</feature>
<dbReference type="Gene3D" id="1.10.510.10">
    <property type="entry name" value="Transferase(Phosphotransferase) domain 1"/>
    <property type="match status" value="2"/>
</dbReference>
<dbReference type="InterPro" id="IPR001245">
    <property type="entry name" value="Ser-Thr/Tyr_kinase_cat_dom"/>
</dbReference>
<keyword evidence="1" id="KW-0472">Membrane</keyword>
<sequence length="584" mass="64955">MLLTYLIIPFSILQCVSSKQIYDPKPCAYNGLSPVSRYTCNSSKSCETYIVYRSQQGFETVREISALFGVNQDQILLDNNITDPTKILETNCEVLIRVECHCLGSFFQSNASYSILKGGTYKIIACDIFEGLVKEQTLAKENSFDAANLKVGAKLAVPLTCACLDLNDTRDGFQYLLTYPIFETDDTDLLAEKFGVSPVDIQVQNSLDPNLTIYASTTILIPLRSVSSINFTIIDSSSRYHDPIPMNSTKQFEEKDSKKYLVAIILGIGALSLFLAIVVFGLYYRGKHKWINKLDLLSSNQSSTPSCLSPDLVAGVAKYSLISYSFGELTEATKGFSEETELGAYVHKGRIGDRDVVVKKMSSFDAQRIISVYSKINHTNIISLQGVCYGVTDPSSPTSLSTSSYLVFEFARNGSLRDCLRSHSEVLPWDRRIQIAFDVATALHYIHHCTVTSYIHMNISSENILITKDWRAKIANLGVGTSDGSVSTKVDVFGFGLVLLELLCSEEVGDGIHVREKLRVLNEKGSDQNGCFEELREFMDQSLEDYPIEEALCMVVLAMACLEDETTNRPSMHDILKIIARIAR</sequence>
<feature type="chain" id="PRO_5028234434" evidence="2">
    <location>
        <begin position="19"/>
        <end position="584"/>
    </location>
</feature>
<keyword evidence="1" id="KW-0812">Transmembrane</keyword>
<gene>
    <name evidence="5" type="primary">LOC109707424</name>
</gene>
<reference evidence="4" key="1">
    <citation type="journal article" date="2015" name="Nat. Genet.">
        <title>The pineapple genome and the evolution of CAM photosynthesis.</title>
        <authorList>
            <person name="Ming R."/>
            <person name="VanBuren R."/>
            <person name="Wai C.M."/>
            <person name="Tang H."/>
            <person name="Schatz M.C."/>
            <person name="Bowers J.E."/>
            <person name="Lyons E."/>
            <person name="Wang M.L."/>
            <person name="Chen J."/>
            <person name="Biggers E."/>
            <person name="Zhang J."/>
            <person name="Huang L."/>
            <person name="Zhang L."/>
            <person name="Miao W."/>
            <person name="Zhang J."/>
            <person name="Ye Z."/>
            <person name="Miao C."/>
            <person name="Lin Z."/>
            <person name="Wang H."/>
            <person name="Zhou H."/>
            <person name="Yim W.C."/>
            <person name="Priest H.D."/>
            <person name="Zheng C."/>
            <person name="Woodhouse M."/>
            <person name="Edger P.P."/>
            <person name="Guyot R."/>
            <person name="Guo H.B."/>
            <person name="Guo H."/>
            <person name="Zheng G."/>
            <person name="Singh R."/>
            <person name="Sharma A."/>
            <person name="Min X."/>
            <person name="Zheng Y."/>
            <person name="Lee H."/>
            <person name="Gurtowski J."/>
            <person name="Sedlazeck F.J."/>
            <person name="Harkess A."/>
            <person name="McKain M.R."/>
            <person name="Liao Z."/>
            <person name="Fang J."/>
            <person name="Liu J."/>
            <person name="Zhang X."/>
            <person name="Zhang Q."/>
            <person name="Hu W."/>
            <person name="Qin Y."/>
            <person name="Wang K."/>
            <person name="Chen L.Y."/>
            <person name="Shirley N."/>
            <person name="Lin Y.R."/>
            <person name="Liu L.Y."/>
            <person name="Hernandez A.G."/>
            <person name="Wright C.L."/>
            <person name="Bulone V."/>
            <person name="Tuskan G.A."/>
            <person name="Heath K."/>
            <person name="Zee F."/>
            <person name="Moore P.H."/>
            <person name="Sunkar R."/>
            <person name="Leebens-Mack J.H."/>
            <person name="Mockler T."/>
            <person name="Bennetzen J.L."/>
            <person name="Freeling M."/>
            <person name="Sankoff D."/>
            <person name="Paterson A.H."/>
            <person name="Zhu X."/>
            <person name="Yang X."/>
            <person name="Smith J.A."/>
            <person name="Cushman J.C."/>
            <person name="Paull R.E."/>
            <person name="Yu Q."/>
        </authorList>
    </citation>
    <scope>NUCLEOTIDE SEQUENCE [LARGE SCALE GENOMIC DNA]</scope>
    <source>
        <strain evidence="4">cv. F153</strain>
    </source>
</reference>
<keyword evidence="2" id="KW-0732">Signal</keyword>
<feature type="signal peptide" evidence="2">
    <location>
        <begin position="1"/>
        <end position="18"/>
    </location>
</feature>
<dbReference type="Pfam" id="PF23472">
    <property type="entry name" value="LysM2_CERK1_LYK3_4_5"/>
    <property type="match status" value="1"/>
</dbReference>
<proteinExistence type="predicted"/>
<keyword evidence="1" id="KW-1133">Transmembrane helix</keyword>
<evidence type="ECO:0000259" key="3">
    <source>
        <dbReference type="PROSITE" id="PS50011"/>
    </source>
</evidence>
<dbReference type="GO" id="GO:0004672">
    <property type="term" value="F:protein kinase activity"/>
    <property type="evidence" value="ECO:0007669"/>
    <property type="project" value="InterPro"/>
</dbReference>
<dbReference type="OrthoDB" id="60033at2759"/>
<evidence type="ECO:0000313" key="4">
    <source>
        <dbReference type="Proteomes" id="UP000515123"/>
    </source>
</evidence>
<dbReference type="Pfam" id="PF23446">
    <property type="entry name" value="LysM1_NFP_LYK"/>
    <property type="match status" value="1"/>
</dbReference>
<evidence type="ECO:0000313" key="5">
    <source>
        <dbReference type="RefSeq" id="XP_020084255.1"/>
    </source>
</evidence>
<dbReference type="PROSITE" id="PS50011">
    <property type="entry name" value="PROTEIN_KINASE_DOM"/>
    <property type="match status" value="1"/>
</dbReference>
<dbReference type="Pfam" id="PF07714">
    <property type="entry name" value="PK_Tyr_Ser-Thr"/>
    <property type="match status" value="1"/>
</dbReference>
<dbReference type="AlphaFoldDB" id="A0A6P5ESU4"/>
<evidence type="ECO:0000256" key="1">
    <source>
        <dbReference type="SAM" id="Phobius"/>
    </source>
</evidence>
<dbReference type="PANTHER" id="PTHR45927">
    <property type="entry name" value="LYSM-DOMAIN RECEPTOR-LIKE KINASE-RELATED"/>
    <property type="match status" value="1"/>
</dbReference>
<name>A0A6P5ESU4_ANACO</name>
<protein>
    <submittedName>
        <fullName evidence="5">Protein LYK5-like</fullName>
    </submittedName>
</protein>
<evidence type="ECO:0000256" key="2">
    <source>
        <dbReference type="SAM" id="SignalP"/>
    </source>
</evidence>
<dbReference type="Pfam" id="PF23473">
    <property type="entry name" value="LysM3_LYK4_5"/>
    <property type="match status" value="1"/>
</dbReference>
<reference evidence="5" key="2">
    <citation type="submission" date="2025-08" db="UniProtKB">
        <authorList>
            <consortium name="RefSeq"/>
        </authorList>
    </citation>
    <scope>IDENTIFICATION</scope>
    <source>
        <tissue evidence="5">Leaf</tissue>
    </source>
</reference>
<dbReference type="GO" id="GO:0005524">
    <property type="term" value="F:ATP binding"/>
    <property type="evidence" value="ECO:0007669"/>
    <property type="project" value="InterPro"/>
</dbReference>
<dbReference type="InterPro" id="IPR056561">
    <property type="entry name" value="NFP_LYK_LysM1"/>
</dbReference>
<keyword evidence="4" id="KW-1185">Reference proteome</keyword>
<dbReference type="PANTHER" id="PTHR45927:SF10">
    <property type="entry name" value="LYSM-DOMAIN RECEPTOR-LIKE KINASE"/>
    <property type="match status" value="1"/>
</dbReference>